<feature type="binding site" evidence="9">
    <location>
        <position position="241"/>
    </location>
    <ligand>
        <name>K(+)</name>
        <dbReference type="ChEBI" id="CHEBI:29103"/>
    </ligand>
</feature>
<proteinExistence type="inferred from homology"/>
<feature type="binding site" evidence="9">
    <location>
        <begin position="10"/>
        <end position="12"/>
    </location>
    <ligand>
        <name>substrate</name>
    </ligand>
</feature>
<comment type="subunit">
    <text evidence="9">Homodimer.</text>
</comment>
<evidence type="ECO:0000313" key="12">
    <source>
        <dbReference type="Proteomes" id="UP000265643"/>
    </source>
</evidence>
<dbReference type="Pfam" id="PF00294">
    <property type="entry name" value="PfkB"/>
    <property type="match status" value="1"/>
</dbReference>
<dbReference type="UniPathway" id="UPA00916">
    <property type="reaction ID" value="UER00889"/>
</dbReference>
<comment type="catalytic activity">
    <reaction evidence="9">
        <text>D-ribose + ATP = D-ribose 5-phosphate + ADP + H(+)</text>
        <dbReference type="Rhea" id="RHEA:13697"/>
        <dbReference type="ChEBI" id="CHEBI:15378"/>
        <dbReference type="ChEBI" id="CHEBI:30616"/>
        <dbReference type="ChEBI" id="CHEBI:47013"/>
        <dbReference type="ChEBI" id="CHEBI:78346"/>
        <dbReference type="ChEBI" id="CHEBI:456216"/>
        <dbReference type="EC" id="2.7.1.15"/>
    </reaction>
</comment>
<evidence type="ECO:0000256" key="3">
    <source>
        <dbReference type="ARBA" id="ARBA00022741"/>
    </source>
</evidence>
<keyword evidence="6 9" id="KW-0460">Magnesium</keyword>
<feature type="active site" description="Proton acceptor" evidence="9">
    <location>
        <position position="247"/>
    </location>
</feature>
<evidence type="ECO:0000256" key="6">
    <source>
        <dbReference type="ARBA" id="ARBA00022842"/>
    </source>
</evidence>
<keyword evidence="1 9" id="KW-0808">Transferase</keyword>
<dbReference type="AlphaFoldDB" id="A0A391P5S5"/>
<evidence type="ECO:0000256" key="9">
    <source>
        <dbReference type="HAMAP-Rule" id="MF_01987"/>
    </source>
</evidence>
<protein>
    <recommendedName>
        <fullName evidence="9">Ribokinase</fullName>
        <shortName evidence="9">RK</shortName>
        <ecNumber evidence="9">2.7.1.15</ecNumber>
    </recommendedName>
</protein>
<comment type="caution">
    <text evidence="11">The sequence shown here is derived from an EMBL/GenBank/DDBJ whole genome shotgun (WGS) entry which is preliminary data.</text>
</comment>
<keyword evidence="7 9" id="KW-0630">Potassium</keyword>
<keyword evidence="4 9" id="KW-0418">Kinase</keyword>
<dbReference type="RefSeq" id="WP_119298218.1">
    <property type="nucleotide sequence ID" value="NZ_BHGK01000001.1"/>
</dbReference>
<evidence type="ECO:0000256" key="7">
    <source>
        <dbReference type="ARBA" id="ARBA00022958"/>
    </source>
</evidence>
<gene>
    <name evidence="11" type="primary">rbsK_2</name>
    <name evidence="9" type="synonym">rbsK</name>
    <name evidence="11" type="ORF">KGMB01110_20520</name>
</gene>
<feature type="binding site" evidence="9">
    <location>
        <position position="137"/>
    </location>
    <ligand>
        <name>substrate</name>
    </ligand>
</feature>
<dbReference type="GO" id="GO:0005737">
    <property type="term" value="C:cytoplasm"/>
    <property type="evidence" value="ECO:0007669"/>
    <property type="project" value="UniProtKB-SubCell"/>
</dbReference>
<organism evidence="11 12">
    <name type="scientific">Mediterraneibacter butyricigenes</name>
    <dbReference type="NCBI Taxonomy" id="2316025"/>
    <lineage>
        <taxon>Bacteria</taxon>
        <taxon>Bacillati</taxon>
        <taxon>Bacillota</taxon>
        <taxon>Clostridia</taxon>
        <taxon>Lachnospirales</taxon>
        <taxon>Lachnospiraceae</taxon>
        <taxon>Mediterraneibacter</taxon>
    </lineage>
</organism>
<dbReference type="InterPro" id="IPR002139">
    <property type="entry name" value="Ribo/fructo_kinase"/>
</dbReference>
<evidence type="ECO:0000256" key="4">
    <source>
        <dbReference type="ARBA" id="ARBA00022777"/>
    </source>
</evidence>
<keyword evidence="3 9" id="KW-0547">Nucleotide-binding</keyword>
<dbReference type="PRINTS" id="PR00990">
    <property type="entry name" value="RIBOKINASE"/>
</dbReference>
<dbReference type="GO" id="GO:0046872">
    <property type="term" value="F:metal ion binding"/>
    <property type="evidence" value="ECO:0007669"/>
    <property type="project" value="UniProtKB-KW"/>
</dbReference>
<keyword evidence="5 9" id="KW-0067">ATP-binding</keyword>
<dbReference type="EC" id="2.7.1.15" evidence="9"/>
<dbReference type="GO" id="GO:0005524">
    <property type="term" value="F:ATP binding"/>
    <property type="evidence" value="ECO:0007669"/>
    <property type="project" value="UniProtKB-UniRule"/>
</dbReference>
<dbReference type="InterPro" id="IPR011877">
    <property type="entry name" value="Ribokinase"/>
</dbReference>
<keyword evidence="9" id="KW-0963">Cytoplasm</keyword>
<comment type="similarity">
    <text evidence="9">Belongs to the carbohydrate kinase PfkB family. Ribokinase subfamily.</text>
</comment>
<feature type="domain" description="Carbohydrate kinase PfkB" evidence="10">
    <location>
        <begin position="2"/>
        <end position="289"/>
    </location>
</feature>
<dbReference type="EMBL" id="BHGK01000001">
    <property type="protein sequence ID" value="GCA67616.1"/>
    <property type="molecule type" value="Genomic_DNA"/>
</dbReference>
<sequence length="296" mass="31431">MKLLVFGSLNIDNTYDVDHTVKQGETISSLALNTYCGGKGLNQAIAVSKAGADTYHAGCIGTDGNDLVQILKDAGVHTELIKVDPSVRSGHTIIQRDKDGDNCIILYGGANQAITKDYVDKVLTHFEAGDFLILQNEINELAYIVEKAAERGLQVVLNPSPMNEIITGLDLSKVSYLILNEIEASQILDVAEDTDPDQLLDGLMEKFPSMKIVLTLGKKGSVYCDQTKRLAQSSFSVPVVDTTGAGDTFLGYFIASITSGMEVAAALERASKAAAIAVGSAGAAQAIPTADAVERF</sequence>
<comment type="function">
    <text evidence="9">Catalyzes the phosphorylation of ribose at O-5 in a reaction requiring ATP and magnesium. The resulting D-ribose-5-phosphate can then be used either for sythesis of nucleotides, histidine, and tryptophan, or as a component of the pentose phosphate pathway.</text>
</comment>
<feature type="binding site" evidence="9">
    <location>
        <position position="277"/>
    </location>
    <ligand>
        <name>K(+)</name>
        <dbReference type="ChEBI" id="CHEBI:29103"/>
    </ligand>
</feature>
<dbReference type="Gene3D" id="3.40.1190.20">
    <property type="match status" value="1"/>
</dbReference>
<keyword evidence="12" id="KW-1185">Reference proteome</keyword>
<feature type="binding site" evidence="9">
    <location>
        <begin position="246"/>
        <end position="247"/>
    </location>
    <ligand>
        <name>ATP</name>
        <dbReference type="ChEBI" id="CHEBI:30616"/>
    </ligand>
</feature>
<dbReference type="HAMAP" id="MF_01987">
    <property type="entry name" value="Ribokinase"/>
    <property type="match status" value="1"/>
</dbReference>
<feature type="binding site" evidence="9">
    <location>
        <begin position="215"/>
        <end position="220"/>
    </location>
    <ligand>
        <name>ATP</name>
        <dbReference type="ChEBI" id="CHEBI:30616"/>
    </ligand>
</feature>
<keyword evidence="8 9" id="KW-0119">Carbohydrate metabolism</keyword>
<evidence type="ECO:0000256" key="5">
    <source>
        <dbReference type="ARBA" id="ARBA00022840"/>
    </source>
</evidence>
<keyword evidence="2 9" id="KW-0479">Metal-binding</keyword>
<feature type="binding site" evidence="9">
    <location>
        <position position="247"/>
    </location>
    <ligand>
        <name>substrate</name>
    </ligand>
</feature>
<name>A0A391P5S5_9FIRM</name>
<comment type="caution">
    <text evidence="9">Lacks conserved residue(s) required for the propagation of feature annotation.</text>
</comment>
<dbReference type="PANTHER" id="PTHR10584">
    <property type="entry name" value="SUGAR KINASE"/>
    <property type="match status" value="1"/>
</dbReference>
<dbReference type="InterPro" id="IPR029056">
    <property type="entry name" value="Ribokinase-like"/>
</dbReference>
<evidence type="ECO:0000259" key="10">
    <source>
        <dbReference type="Pfam" id="PF00294"/>
    </source>
</evidence>
<dbReference type="InterPro" id="IPR011611">
    <property type="entry name" value="PfkB_dom"/>
</dbReference>
<feature type="binding site" evidence="9">
    <location>
        <position position="280"/>
    </location>
    <ligand>
        <name>K(+)</name>
        <dbReference type="ChEBI" id="CHEBI:29103"/>
    </ligand>
</feature>
<accession>A0A391P5S5</accession>
<dbReference type="SUPFAM" id="SSF53613">
    <property type="entry name" value="Ribokinase-like"/>
    <property type="match status" value="1"/>
</dbReference>
<evidence type="ECO:0000256" key="1">
    <source>
        <dbReference type="ARBA" id="ARBA00022679"/>
    </source>
</evidence>
<dbReference type="GO" id="GO:0019303">
    <property type="term" value="P:D-ribose catabolic process"/>
    <property type="evidence" value="ECO:0007669"/>
    <property type="project" value="UniProtKB-UniRule"/>
</dbReference>
<dbReference type="PANTHER" id="PTHR10584:SF166">
    <property type="entry name" value="RIBOKINASE"/>
    <property type="match status" value="1"/>
</dbReference>
<feature type="binding site" evidence="9">
    <location>
        <begin position="38"/>
        <end position="42"/>
    </location>
    <ligand>
        <name>substrate</name>
    </ligand>
</feature>
<dbReference type="GO" id="GO:0004747">
    <property type="term" value="F:ribokinase activity"/>
    <property type="evidence" value="ECO:0007669"/>
    <property type="project" value="UniProtKB-UniRule"/>
</dbReference>
<dbReference type="Proteomes" id="UP000265643">
    <property type="component" value="Unassembled WGS sequence"/>
</dbReference>
<dbReference type="CDD" id="cd01174">
    <property type="entry name" value="ribokinase"/>
    <property type="match status" value="1"/>
</dbReference>
<comment type="cofactor">
    <cofactor evidence="9">
        <name>Mg(2+)</name>
        <dbReference type="ChEBI" id="CHEBI:18420"/>
    </cofactor>
    <text evidence="9">Requires a divalent cation, most likely magnesium in vivo, as an electrophilic catalyst to aid phosphoryl group transfer. It is the chelate of the metal and the nucleotide that is the actual substrate.</text>
</comment>
<feature type="binding site" evidence="9">
    <location>
        <position position="282"/>
    </location>
    <ligand>
        <name>K(+)</name>
        <dbReference type="ChEBI" id="CHEBI:29103"/>
    </ligand>
</feature>
<evidence type="ECO:0000256" key="8">
    <source>
        <dbReference type="ARBA" id="ARBA00023277"/>
    </source>
</evidence>
<comment type="activity regulation">
    <text evidence="9">Activated by a monovalent cation that binds near, but not in, the active site. The most likely occupant of the site in vivo is potassium. Ion binding induces a conformational change that may alter substrate affinity.</text>
</comment>
<evidence type="ECO:0000256" key="2">
    <source>
        <dbReference type="ARBA" id="ARBA00022723"/>
    </source>
</evidence>
<evidence type="ECO:0000313" key="11">
    <source>
        <dbReference type="EMBL" id="GCA67616.1"/>
    </source>
</evidence>
<comment type="pathway">
    <text evidence="9">Carbohydrate metabolism; D-ribose degradation; D-ribose 5-phosphate from beta-D-ribopyranose: step 2/2.</text>
</comment>
<feature type="binding site" evidence="9">
    <location>
        <position position="243"/>
    </location>
    <ligand>
        <name>K(+)</name>
        <dbReference type="ChEBI" id="CHEBI:29103"/>
    </ligand>
</feature>
<feature type="binding site" evidence="9">
    <location>
        <position position="180"/>
    </location>
    <ligand>
        <name>ATP</name>
        <dbReference type="ChEBI" id="CHEBI:30616"/>
    </ligand>
</feature>
<comment type="subcellular location">
    <subcellularLocation>
        <location evidence="9">Cytoplasm</location>
    </subcellularLocation>
</comment>
<reference evidence="12" key="1">
    <citation type="submission" date="2018-09" db="EMBL/GenBank/DDBJ databases">
        <title>Draft Genome Sequence of Mediterraneibacter sp. KCTC 15684.</title>
        <authorList>
            <person name="Kim J.S."/>
            <person name="Han K.I."/>
            <person name="Suh M.K."/>
            <person name="Lee K.C."/>
            <person name="Eom M.K."/>
            <person name="Lee J.H."/>
            <person name="Park S.H."/>
            <person name="Kang S.W."/>
            <person name="Park J.E."/>
            <person name="Oh B.S."/>
            <person name="Yu S.Y."/>
            <person name="Choi S.H."/>
            <person name="Lee D.H."/>
            <person name="Yoon H."/>
            <person name="Kim B."/>
            <person name="Yang S.J."/>
            <person name="Lee J.S."/>
        </authorList>
    </citation>
    <scope>NUCLEOTIDE SEQUENCE [LARGE SCALE GENOMIC DNA]</scope>
    <source>
        <strain evidence="12">KCTC 15684</strain>
    </source>
</reference>